<dbReference type="HOGENOM" id="CLU_063180_0_0_2"/>
<dbReference type="OrthoDB" id="142535at2157"/>
<gene>
    <name evidence="1" type="ORF">MSHOH_1496</name>
</gene>
<keyword evidence="1" id="KW-0547">Nucleotide-binding</keyword>
<dbReference type="STRING" id="1434110.MSHOH_1496"/>
<dbReference type="GO" id="GO:0004386">
    <property type="term" value="F:helicase activity"/>
    <property type="evidence" value="ECO:0007669"/>
    <property type="project" value="UniProtKB-KW"/>
</dbReference>
<dbReference type="PATRIC" id="fig|1434110.4.peg.1869"/>
<dbReference type="Proteomes" id="UP000033101">
    <property type="component" value="Chromosome"/>
</dbReference>
<dbReference type="RefSeq" id="WP_048138745.1">
    <property type="nucleotide sequence ID" value="NZ_CP009516.1"/>
</dbReference>
<accession>A0A0E3S8Z7</accession>
<reference evidence="1 2" key="1">
    <citation type="submission" date="2014-07" db="EMBL/GenBank/DDBJ databases">
        <title>Methanogenic archaea and the global carbon cycle.</title>
        <authorList>
            <person name="Henriksen J.R."/>
            <person name="Luke J."/>
            <person name="Reinhart S."/>
            <person name="Benedict M.N."/>
            <person name="Youngblut N.D."/>
            <person name="Metcalf M.E."/>
            <person name="Whitaker R.J."/>
            <person name="Metcalf W.W."/>
        </authorList>
    </citation>
    <scope>NUCLEOTIDE SEQUENCE [LARGE SCALE GENOMIC DNA]</scope>
    <source>
        <strain evidence="1 2">HB-1</strain>
    </source>
</reference>
<proteinExistence type="predicted"/>
<keyword evidence="2" id="KW-1185">Reference proteome</keyword>
<dbReference type="EMBL" id="CP009516">
    <property type="protein sequence ID" value="AKB77979.1"/>
    <property type="molecule type" value="Genomic_DNA"/>
</dbReference>
<dbReference type="AlphaFoldDB" id="A0A0E3S8Z7"/>
<keyword evidence="1" id="KW-0067">ATP-binding</keyword>
<evidence type="ECO:0000313" key="2">
    <source>
        <dbReference type="Proteomes" id="UP000033101"/>
    </source>
</evidence>
<evidence type="ECO:0000313" key="1">
    <source>
        <dbReference type="EMBL" id="AKB77979.1"/>
    </source>
</evidence>
<name>A0A0E3S8Z7_9EURY</name>
<sequence length="301" mass="35210">MKKRVLFVTQRDFETEVKQYLTQKGYARRKQLIEDLMKKHKNELGYSLKSINRKLDNLKKQGMIIRLEYSDFGKLGIEDTDKNASYLTLKNISKITEHMDKILERLDSEESIKQKMALKEIARYEQTYVLTPKQLDLVVSQFDKNIDVGTIDNELADKLLLLLDRYILKKGIEPTNKTKTIDLLVKLLEKYPVPVSTHVNLRTHIIYLLGHYGHKAVIDRFMEDARILKDLSSIENVYNTEYTANLIEEHREELYKLEEELAIEGKENASQFVSNIRTDALINLGLHENPYTKGEKEVDFK</sequence>
<dbReference type="GeneID" id="24830700"/>
<keyword evidence="1" id="KW-0378">Hydrolase</keyword>
<keyword evidence="1" id="KW-0347">Helicase</keyword>
<dbReference type="KEGG" id="mhor:MSHOH_1496"/>
<organism evidence="1 2">
    <name type="scientific">Methanosarcina horonobensis HB-1 = JCM 15518</name>
    <dbReference type="NCBI Taxonomy" id="1434110"/>
    <lineage>
        <taxon>Archaea</taxon>
        <taxon>Methanobacteriati</taxon>
        <taxon>Methanobacteriota</taxon>
        <taxon>Stenosarchaea group</taxon>
        <taxon>Methanomicrobia</taxon>
        <taxon>Methanosarcinales</taxon>
        <taxon>Methanosarcinaceae</taxon>
        <taxon>Methanosarcina</taxon>
    </lineage>
</organism>
<protein>
    <submittedName>
        <fullName evidence="1">Protein export cytoplasm protein SecA ATPase RNA helicase</fullName>
    </submittedName>
</protein>